<feature type="transmembrane region" description="Helical" evidence="1">
    <location>
        <begin position="162"/>
        <end position="179"/>
    </location>
</feature>
<dbReference type="AlphaFoldDB" id="G9WUZ0"/>
<dbReference type="RefSeq" id="WP_009536589.1">
    <property type="nucleotide sequence ID" value="NZ_JH414504.1"/>
</dbReference>
<keyword evidence="1" id="KW-1133">Transmembrane helix</keyword>
<accession>G9WUZ0</accession>
<dbReference type="Pfam" id="PF02517">
    <property type="entry name" value="Rce1-like"/>
    <property type="match status" value="1"/>
</dbReference>
<evidence type="ECO:0000313" key="3">
    <source>
        <dbReference type="EMBL" id="EHL11391.1"/>
    </source>
</evidence>
<keyword evidence="1" id="KW-0472">Membrane</keyword>
<dbReference type="PANTHER" id="PTHR36435:SF1">
    <property type="entry name" value="CAAX AMINO TERMINAL PROTEASE FAMILY PROTEIN"/>
    <property type="match status" value="1"/>
</dbReference>
<feature type="transmembrane region" description="Helical" evidence="1">
    <location>
        <begin position="132"/>
        <end position="150"/>
    </location>
</feature>
<dbReference type="PATRIC" id="fig|796944.3.peg.1442"/>
<dbReference type="HOGENOM" id="CLU_045359_0_0_9"/>
<feature type="transmembrane region" description="Helical" evidence="1">
    <location>
        <begin position="275"/>
        <end position="298"/>
    </location>
</feature>
<dbReference type="PANTHER" id="PTHR36435">
    <property type="entry name" value="SLR1288 PROTEIN"/>
    <property type="match status" value="1"/>
</dbReference>
<evidence type="ECO:0000259" key="2">
    <source>
        <dbReference type="Pfam" id="PF02517"/>
    </source>
</evidence>
<feature type="transmembrane region" description="Helical" evidence="1">
    <location>
        <begin position="233"/>
        <end position="254"/>
    </location>
</feature>
<dbReference type="GO" id="GO:0080120">
    <property type="term" value="P:CAAX-box protein maturation"/>
    <property type="evidence" value="ECO:0007669"/>
    <property type="project" value="UniProtKB-ARBA"/>
</dbReference>
<dbReference type="Proteomes" id="UP000003527">
    <property type="component" value="Unassembled WGS sequence"/>
</dbReference>
<proteinExistence type="predicted"/>
<reference evidence="3 4" key="1">
    <citation type="submission" date="2011-08" db="EMBL/GenBank/DDBJ databases">
        <title>The Genome Sequence of Oribacterium sp. ACB7.</title>
        <authorList>
            <consortium name="The Broad Institute Genome Sequencing Platform"/>
            <person name="Earl A."/>
            <person name="Ward D."/>
            <person name="Feldgarden M."/>
            <person name="Gevers D."/>
            <person name="Sizova M."/>
            <person name="Hazen A."/>
            <person name="Epstein S."/>
            <person name="Young S.K."/>
            <person name="Zeng Q."/>
            <person name="Gargeya S."/>
            <person name="Fitzgerald M."/>
            <person name="Haas B."/>
            <person name="Abouelleil A."/>
            <person name="Alvarado L."/>
            <person name="Arachchi H.M."/>
            <person name="Berlin A."/>
            <person name="Brown A."/>
            <person name="Chapman S.B."/>
            <person name="Chen Z."/>
            <person name="Dunbar C."/>
            <person name="Freedman E."/>
            <person name="Gearin G."/>
            <person name="Gellesch M."/>
            <person name="Goldberg J."/>
            <person name="Griggs A."/>
            <person name="Gujja S."/>
            <person name="Heiman D."/>
            <person name="Howarth C."/>
            <person name="Larson L."/>
            <person name="Lui A."/>
            <person name="MacDonald P.J.P."/>
            <person name="Montmayeur A."/>
            <person name="Murphy C."/>
            <person name="Neiman D."/>
            <person name="Pearson M."/>
            <person name="Priest M."/>
            <person name="Roberts A."/>
            <person name="Saif S."/>
            <person name="Shea T."/>
            <person name="Shenoy N."/>
            <person name="Sisk P."/>
            <person name="Stolte C."/>
            <person name="Sykes S."/>
            <person name="Wortman J."/>
            <person name="Nusbaum C."/>
            <person name="Birren B."/>
        </authorList>
    </citation>
    <scope>NUCLEOTIDE SEQUENCE [LARGE SCALE GENOMIC DNA]</scope>
    <source>
        <strain evidence="3 4">ACB7</strain>
    </source>
</reference>
<feature type="domain" description="CAAX prenyl protease 2/Lysostaphin resistance protein A-like" evidence="2">
    <location>
        <begin position="135"/>
        <end position="220"/>
    </location>
</feature>
<protein>
    <recommendedName>
        <fullName evidence="2">CAAX prenyl protease 2/Lysostaphin resistance protein A-like domain-containing protein</fullName>
    </recommendedName>
</protein>
<feature type="transmembrane region" description="Helical" evidence="1">
    <location>
        <begin position="87"/>
        <end position="112"/>
    </location>
</feature>
<gene>
    <name evidence="3" type="ORF">HMPREF9624_00724</name>
</gene>
<sequence>MTDKQIKRYFNMTALGFFSYAILIQVLAVLAVLLIDLLFPALSSGAMYYSMMVSVIPCLLFLYFLFRNNNLVSLNETEEPSSRFSPPVFLHFFLIFCGVQWISSLLTIPLVLLFQKMGLDLSYSEMAAKGGALNDIPMLVYTILIAPIVEELVFRGVFYKRFKAFGSFFTAFACSLFFALIHSNFLQFIPAFMMGFVLFAIRDKYGLRYSILLHLTNNALAILVNNLGTAQPWLMSAYGLLLLGGSVYTVISLIKNRAKLVALRPDEKGRKALKLFFSSPLVWVDIVVLVILAIVILFNPGTEEMTTTV</sequence>
<feature type="transmembrane region" description="Helical" evidence="1">
    <location>
        <begin position="12"/>
        <end position="35"/>
    </location>
</feature>
<comment type="caution">
    <text evidence="3">The sequence shown here is derived from an EMBL/GenBank/DDBJ whole genome shotgun (WGS) entry which is preliminary data.</text>
</comment>
<dbReference type="GO" id="GO:0004175">
    <property type="term" value="F:endopeptidase activity"/>
    <property type="evidence" value="ECO:0007669"/>
    <property type="project" value="UniProtKB-ARBA"/>
</dbReference>
<dbReference type="InterPro" id="IPR052710">
    <property type="entry name" value="CAAX_protease"/>
</dbReference>
<evidence type="ECO:0000256" key="1">
    <source>
        <dbReference type="SAM" id="Phobius"/>
    </source>
</evidence>
<organism evidence="3 4">
    <name type="scientific">Oribacterium asaccharolyticum ACB7</name>
    <dbReference type="NCBI Taxonomy" id="796944"/>
    <lineage>
        <taxon>Bacteria</taxon>
        <taxon>Bacillati</taxon>
        <taxon>Bacillota</taxon>
        <taxon>Clostridia</taxon>
        <taxon>Lachnospirales</taxon>
        <taxon>Lachnospiraceae</taxon>
        <taxon>Oribacterium</taxon>
    </lineage>
</organism>
<keyword evidence="4" id="KW-1185">Reference proteome</keyword>
<evidence type="ECO:0000313" key="4">
    <source>
        <dbReference type="Proteomes" id="UP000003527"/>
    </source>
</evidence>
<dbReference type="InterPro" id="IPR003675">
    <property type="entry name" value="Rce1/LyrA-like_dom"/>
</dbReference>
<keyword evidence="1" id="KW-0812">Transmembrane</keyword>
<feature type="transmembrane region" description="Helical" evidence="1">
    <location>
        <begin position="47"/>
        <end position="66"/>
    </location>
</feature>
<name>G9WUZ0_9FIRM</name>
<dbReference type="EMBL" id="AFZD01000017">
    <property type="protein sequence ID" value="EHL11391.1"/>
    <property type="molecule type" value="Genomic_DNA"/>
</dbReference>